<accession>A0A367PCS1</accession>
<sequence>MRRSSKPGKTNGGNDMSSQLLSVNPADDGWIAETKEFSAASKGRYYTVVVLLFTFVLYYFSLLLCAAYWREFMAIRVIGPINIGLLFAISQYPMAGLIAAVYVVKMRKIDKAIEASSNKLNRGEG</sequence>
<protein>
    <submittedName>
        <fullName evidence="3">DUF485 domain-containing protein</fullName>
    </submittedName>
</protein>
<feature type="compositionally biased region" description="Polar residues" evidence="1">
    <location>
        <begin position="12"/>
        <end position="21"/>
    </location>
</feature>
<evidence type="ECO:0000256" key="2">
    <source>
        <dbReference type="SAM" id="Phobius"/>
    </source>
</evidence>
<comment type="caution">
    <text evidence="3">The sequence shown here is derived from an EMBL/GenBank/DDBJ whole genome shotgun (WGS) entry which is preliminary data.</text>
</comment>
<dbReference type="InterPro" id="IPR007436">
    <property type="entry name" value="DUF485"/>
</dbReference>
<keyword evidence="2" id="KW-0472">Membrane</keyword>
<dbReference type="PANTHER" id="PTHR38441:SF1">
    <property type="entry name" value="MEMBRANE PROTEIN"/>
    <property type="match status" value="1"/>
</dbReference>
<proteinExistence type="predicted"/>
<keyword evidence="2" id="KW-0812">Transmembrane</keyword>
<feature type="transmembrane region" description="Helical" evidence="2">
    <location>
        <begin position="81"/>
        <end position="104"/>
    </location>
</feature>
<keyword evidence="2" id="KW-1133">Transmembrane helix</keyword>
<dbReference type="EMBL" id="QDHA01000068">
    <property type="protein sequence ID" value="RCJ05649.1"/>
    <property type="molecule type" value="Genomic_DNA"/>
</dbReference>
<evidence type="ECO:0000313" key="3">
    <source>
        <dbReference type="EMBL" id="RCJ05649.1"/>
    </source>
</evidence>
<name>A0A367PCS1_CUPNE</name>
<evidence type="ECO:0000313" key="4">
    <source>
        <dbReference type="Proteomes" id="UP000253501"/>
    </source>
</evidence>
<dbReference type="PANTHER" id="PTHR38441">
    <property type="entry name" value="INTEGRAL MEMBRANE PROTEIN-RELATED"/>
    <property type="match status" value="1"/>
</dbReference>
<reference evidence="3 4" key="1">
    <citation type="submission" date="2018-04" db="EMBL/GenBank/DDBJ databases">
        <title>Cupriavidus necator CR12 genome sequencing and assembly.</title>
        <authorList>
            <person name="Ben Fekih I."/>
            <person name="Mazhar H.S."/>
            <person name="Bello S.K."/>
            <person name="Rensing C."/>
        </authorList>
    </citation>
    <scope>NUCLEOTIDE SEQUENCE [LARGE SCALE GENOMIC DNA]</scope>
    <source>
        <strain evidence="3 4">CR12</strain>
    </source>
</reference>
<dbReference type="Pfam" id="PF04341">
    <property type="entry name" value="DUF485"/>
    <property type="match status" value="1"/>
</dbReference>
<feature type="transmembrane region" description="Helical" evidence="2">
    <location>
        <begin position="45"/>
        <end position="69"/>
    </location>
</feature>
<gene>
    <name evidence="3" type="ORF">DDK22_25720</name>
</gene>
<dbReference type="Proteomes" id="UP000253501">
    <property type="component" value="Unassembled WGS sequence"/>
</dbReference>
<feature type="region of interest" description="Disordered" evidence="1">
    <location>
        <begin position="1"/>
        <end position="21"/>
    </location>
</feature>
<evidence type="ECO:0000256" key="1">
    <source>
        <dbReference type="SAM" id="MobiDB-lite"/>
    </source>
</evidence>
<dbReference type="AlphaFoldDB" id="A0A367PCS1"/>
<organism evidence="3 4">
    <name type="scientific">Cupriavidus necator</name>
    <name type="common">Alcaligenes eutrophus</name>
    <name type="synonym">Ralstonia eutropha</name>
    <dbReference type="NCBI Taxonomy" id="106590"/>
    <lineage>
        <taxon>Bacteria</taxon>
        <taxon>Pseudomonadati</taxon>
        <taxon>Pseudomonadota</taxon>
        <taxon>Betaproteobacteria</taxon>
        <taxon>Burkholderiales</taxon>
        <taxon>Burkholderiaceae</taxon>
        <taxon>Cupriavidus</taxon>
    </lineage>
</organism>